<dbReference type="PANTHER" id="PTHR31623">
    <property type="entry name" value="F21J9.9"/>
    <property type="match status" value="1"/>
</dbReference>
<dbReference type="AlphaFoldDB" id="A0A6J1AHH8"/>
<comment type="similarity">
    <text evidence="1">Belongs to the plant acyltransferase family.</text>
</comment>
<evidence type="ECO:0000256" key="3">
    <source>
        <dbReference type="ARBA" id="ARBA00023315"/>
    </source>
</evidence>
<keyword evidence="3" id="KW-0012">Acyltransferase</keyword>
<dbReference type="Gene3D" id="3.30.559.10">
    <property type="entry name" value="Chloramphenicol acetyltransferase-like domain"/>
    <property type="match status" value="2"/>
</dbReference>
<dbReference type="Pfam" id="PF02458">
    <property type="entry name" value="Transferase"/>
    <property type="match status" value="1"/>
</dbReference>
<dbReference type="GeneID" id="110417981"/>
<gene>
    <name evidence="5" type="primary">LOC110417981</name>
</gene>
<dbReference type="OrthoDB" id="1932220at2759"/>
<keyword evidence="2" id="KW-0808">Transferase</keyword>
<sequence>MQCPPDKISQPEKQAIDWFHLSKLEMEIQIISRGTIKPSSPTPHHLRTHKLSLLDQLVPPVNIPVLLFYSAAAENPRKSSLQLKESLSKTLVHFYTFAGQLSESFSIDCNDNGATYIEAQVAIDMSVVLKEPEIDLLLQLLPCDPHENLPEPSAQVLLAIQVNYFACGGMAICVCVHHAVADASAVATFLQSWAAVACGANLTETVTFDCTSLFPPQDLPGFWEVLEENKDLIIREDVVTTRFLFDSSKIDVLRDEIGNGSSLHRPTRVEAVSALICNAIVASIAENDKTIPIYVATSVNLRKRMDFPFPQNCVSNVSQFIMTELPMEKTKNLTNLAGNLHDSITKVDDEYVRKLHAGGAYLNIMKGAVKGFGKNWIFSFSSWCRFPFYETDFGWGKPIWFGTTLRLNRVAFFLDTNDGGGIEAWITLTQEEMVKLEQEPSILDYATFKPST</sequence>
<evidence type="ECO:0000313" key="4">
    <source>
        <dbReference type="Proteomes" id="UP000504621"/>
    </source>
</evidence>
<protein>
    <submittedName>
        <fullName evidence="5">Vinorine synthase-like</fullName>
    </submittedName>
</protein>
<dbReference type="PANTHER" id="PTHR31623:SF28">
    <property type="entry name" value="BAHD ACYLTRANSFERASE"/>
    <property type="match status" value="1"/>
</dbReference>
<keyword evidence="4" id="KW-1185">Reference proteome</keyword>
<dbReference type="RefSeq" id="XP_021286266.1">
    <property type="nucleotide sequence ID" value="XM_021430591.1"/>
</dbReference>
<reference evidence="5" key="1">
    <citation type="submission" date="2025-08" db="UniProtKB">
        <authorList>
            <consortium name="RefSeq"/>
        </authorList>
    </citation>
    <scope>IDENTIFICATION</scope>
    <source>
        <tissue evidence="5">Leaf</tissue>
    </source>
</reference>
<dbReference type="Proteomes" id="UP000504621">
    <property type="component" value="Unplaced"/>
</dbReference>
<proteinExistence type="inferred from homology"/>
<dbReference type="InterPro" id="IPR023213">
    <property type="entry name" value="CAT-like_dom_sf"/>
</dbReference>
<dbReference type="GO" id="GO:0016746">
    <property type="term" value="F:acyltransferase activity"/>
    <property type="evidence" value="ECO:0007669"/>
    <property type="project" value="UniProtKB-KW"/>
</dbReference>
<evidence type="ECO:0000256" key="1">
    <source>
        <dbReference type="ARBA" id="ARBA00009861"/>
    </source>
</evidence>
<name>A0A6J1AHH8_9ROSI</name>
<accession>A0A6J1AHH8</accession>
<organism evidence="4 5">
    <name type="scientific">Herrania umbratica</name>
    <dbReference type="NCBI Taxonomy" id="108875"/>
    <lineage>
        <taxon>Eukaryota</taxon>
        <taxon>Viridiplantae</taxon>
        <taxon>Streptophyta</taxon>
        <taxon>Embryophyta</taxon>
        <taxon>Tracheophyta</taxon>
        <taxon>Spermatophyta</taxon>
        <taxon>Magnoliopsida</taxon>
        <taxon>eudicotyledons</taxon>
        <taxon>Gunneridae</taxon>
        <taxon>Pentapetalae</taxon>
        <taxon>rosids</taxon>
        <taxon>malvids</taxon>
        <taxon>Malvales</taxon>
        <taxon>Malvaceae</taxon>
        <taxon>Byttnerioideae</taxon>
        <taxon>Herrania</taxon>
    </lineage>
</organism>
<evidence type="ECO:0000256" key="2">
    <source>
        <dbReference type="ARBA" id="ARBA00022679"/>
    </source>
</evidence>
<evidence type="ECO:0000313" key="5">
    <source>
        <dbReference type="RefSeq" id="XP_021286266.1"/>
    </source>
</evidence>